<dbReference type="Pfam" id="PF13146">
    <property type="entry name" value="TRL"/>
    <property type="match status" value="1"/>
</dbReference>
<comment type="caution">
    <text evidence="1">The sequence shown here is derived from an EMBL/GenBank/DDBJ whole genome shotgun (WGS) entry which is preliminary data.</text>
</comment>
<dbReference type="InterPro" id="IPR025113">
    <property type="entry name" value="TRL-like"/>
</dbReference>
<proteinExistence type="predicted"/>
<sequence>MKKSIFFAISLTLLLLTLNCSGNNLYVYLYAPGANTNPTREYASPYVASKGGFFFHKNYVPGPLGLNAEGTSEGKGCSHSILYLFAFGDSSIESAKKAGNITKVAYVDYEQLGILAGHVYHRVCTIVKGS</sequence>
<name>A0A4Z1A4K9_9LEPT</name>
<reference evidence="1" key="1">
    <citation type="journal article" date="2019" name="PLoS Negl. Trop. Dis.">
        <title>Revisiting the worldwide diversity of Leptospira species in the environment.</title>
        <authorList>
            <person name="Vincent A.T."/>
            <person name="Schiettekatte O."/>
            <person name="Bourhy P."/>
            <person name="Veyrier F.J."/>
            <person name="Picardeau M."/>
        </authorList>
    </citation>
    <scope>NUCLEOTIDE SEQUENCE [LARGE SCALE GENOMIC DNA]</scope>
    <source>
        <strain evidence="1">201702451</strain>
    </source>
</reference>
<organism evidence="1 2">
    <name type="scientific">Leptospira jelokensis</name>
    <dbReference type="NCBI Taxonomy" id="2484931"/>
    <lineage>
        <taxon>Bacteria</taxon>
        <taxon>Pseudomonadati</taxon>
        <taxon>Spirochaetota</taxon>
        <taxon>Spirochaetia</taxon>
        <taxon>Leptospirales</taxon>
        <taxon>Leptospiraceae</taxon>
        <taxon>Leptospira</taxon>
    </lineage>
</organism>
<evidence type="ECO:0000313" key="1">
    <source>
        <dbReference type="EMBL" id="TGL65117.1"/>
    </source>
</evidence>
<dbReference type="EMBL" id="RQGH01000026">
    <property type="protein sequence ID" value="TGL65117.1"/>
    <property type="molecule type" value="Genomic_DNA"/>
</dbReference>
<dbReference type="RefSeq" id="WP_135642787.1">
    <property type="nucleotide sequence ID" value="NZ_RQGH01000026.1"/>
</dbReference>
<evidence type="ECO:0000313" key="2">
    <source>
        <dbReference type="Proteomes" id="UP000297567"/>
    </source>
</evidence>
<keyword evidence="2" id="KW-1185">Reference proteome</keyword>
<dbReference type="AlphaFoldDB" id="A0A4Z1A4K9"/>
<gene>
    <name evidence="1" type="ORF">EHQ62_11050</name>
</gene>
<dbReference type="Proteomes" id="UP000297567">
    <property type="component" value="Unassembled WGS sequence"/>
</dbReference>
<accession>A0A4Z1A4K9</accession>
<protein>
    <submittedName>
        <fullName evidence="1">TRL-like family protein</fullName>
    </submittedName>
</protein>